<dbReference type="STRING" id="945553.A0A0D2KPP8"/>
<protein>
    <recommendedName>
        <fullName evidence="4">ER-bound oxygenase mpaB/mpaB'/Rubber oxygenase catalytic domain-containing protein</fullName>
    </recommendedName>
</protein>
<keyword evidence="1" id="KW-1133">Transmembrane helix</keyword>
<dbReference type="AlphaFoldDB" id="A0A0D2KPP8"/>
<evidence type="ECO:0000313" key="2">
    <source>
        <dbReference type="EMBL" id="KJA16602.1"/>
    </source>
</evidence>
<name>A0A0D2KPP8_HYPSF</name>
<dbReference type="GO" id="GO:0016491">
    <property type="term" value="F:oxidoreductase activity"/>
    <property type="evidence" value="ECO:0007669"/>
    <property type="project" value="InterPro"/>
</dbReference>
<dbReference type="Proteomes" id="UP000054270">
    <property type="component" value="Unassembled WGS sequence"/>
</dbReference>
<evidence type="ECO:0000256" key="1">
    <source>
        <dbReference type="SAM" id="Phobius"/>
    </source>
</evidence>
<proteinExistence type="predicted"/>
<dbReference type="OMA" id="YHIGRCM"/>
<keyword evidence="1" id="KW-0472">Membrane</keyword>
<feature type="transmembrane region" description="Helical" evidence="1">
    <location>
        <begin position="31"/>
        <end position="51"/>
    </location>
</feature>
<dbReference type="PANTHER" id="PTHR36124">
    <property type="match status" value="1"/>
</dbReference>
<reference evidence="3" key="1">
    <citation type="submission" date="2014-04" db="EMBL/GenBank/DDBJ databases">
        <title>Evolutionary Origins and Diversification of the Mycorrhizal Mutualists.</title>
        <authorList>
            <consortium name="DOE Joint Genome Institute"/>
            <consortium name="Mycorrhizal Genomics Consortium"/>
            <person name="Kohler A."/>
            <person name="Kuo A."/>
            <person name="Nagy L.G."/>
            <person name="Floudas D."/>
            <person name="Copeland A."/>
            <person name="Barry K.W."/>
            <person name="Cichocki N."/>
            <person name="Veneault-Fourrey C."/>
            <person name="LaButti K."/>
            <person name="Lindquist E.A."/>
            <person name="Lipzen A."/>
            <person name="Lundell T."/>
            <person name="Morin E."/>
            <person name="Murat C."/>
            <person name="Riley R."/>
            <person name="Ohm R."/>
            <person name="Sun H."/>
            <person name="Tunlid A."/>
            <person name="Henrissat B."/>
            <person name="Grigoriev I.V."/>
            <person name="Hibbett D.S."/>
            <person name="Martin F."/>
        </authorList>
    </citation>
    <scope>NUCLEOTIDE SEQUENCE [LARGE SCALE GENOMIC DNA]</scope>
    <source>
        <strain evidence="3">FD-334 SS-4</strain>
    </source>
</reference>
<feature type="transmembrane region" description="Helical" evidence="1">
    <location>
        <begin position="295"/>
        <end position="315"/>
    </location>
</feature>
<dbReference type="InterPro" id="IPR046366">
    <property type="entry name" value="MPAB"/>
</dbReference>
<dbReference type="PANTHER" id="PTHR36124:SF1">
    <property type="entry name" value="ER-BOUND OXYGENASE MPAB_MPAB'_RUBBER OXYGENASE CATALYTIC DOMAIN-CONTAINING PROTEIN"/>
    <property type="match status" value="1"/>
</dbReference>
<evidence type="ECO:0008006" key="4">
    <source>
        <dbReference type="Google" id="ProtNLM"/>
    </source>
</evidence>
<evidence type="ECO:0000313" key="3">
    <source>
        <dbReference type="Proteomes" id="UP000054270"/>
    </source>
</evidence>
<organism evidence="2 3">
    <name type="scientific">Hypholoma sublateritium (strain FD-334 SS-4)</name>
    <dbReference type="NCBI Taxonomy" id="945553"/>
    <lineage>
        <taxon>Eukaryota</taxon>
        <taxon>Fungi</taxon>
        <taxon>Dikarya</taxon>
        <taxon>Basidiomycota</taxon>
        <taxon>Agaricomycotina</taxon>
        <taxon>Agaricomycetes</taxon>
        <taxon>Agaricomycetidae</taxon>
        <taxon>Agaricales</taxon>
        <taxon>Agaricineae</taxon>
        <taxon>Strophariaceae</taxon>
        <taxon>Hypholoma</taxon>
    </lineage>
</organism>
<gene>
    <name evidence="2" type="ORF">HYPSUDRAFT_147542</name>
</gene>
<keyword evidence="3" id="KW-1185">Reference proteome</keyword>
<accession>A0A0D2KPP8</accession>
<sequence>MLNTSWSLCQPLHPYPYLPAHTEIISSLRRISIAAGFTGAVILWLCLVRILRWRRYNAIHRKFGARWNNGHGKITPQEAQEIMHVSCIYDMPWLVSLGGGLLVFLNTYGIPSMSKLFVATKELLSKDTIQRRFSDTDILISTWQECPLSGFIHPSSALKNKGQESKPANDPRANIAIARVNWIHSKYKILCTDRYGWRRLSPLEKEAYYVFWAEVGRRLNIQGIPSNMEGMITWRTEYERTHKIPAQTNKNVARATINEVLESVPKGCKTLVERFVLCLIDDCTRQALMYERPPLVFYAIVAGLFNITALVQRFFLLPRFSGRFMIERGPPRKSESGDCARMHPLRYTPRPWYKAEPTYALGYYWDLILVKLRLLPEMPSQKLKSAGYRIEELGPIKWEQEGHEEVMKNASGLLGCPITGPWSLEERKAKS</sequence>
<dbReference type="EMBL" id="KN817618">
    <property type="protein sequence ID" value="KJA16602.1"/>
    <property type="molecule type" value="Genomic_DNA"/>
</dbReference>
<dbReference type="OrthoDB" id="545169at2759"/>
<keyword evidence="1" id="KW-0812">Transmembrane</keyword>